<dbReference type="OrthoDB" id="2425134at2759"/>
<evidence type="ECO:0000256" key="1">
    <source>
        <dbReference type="SAM" id="MobiDB-lite"/>
    </source>
</evidence>
<name>A0A8B6C7I6_MYTGA</name>
<keyword evidence="3" id="KW-1185">Reference proteome</keyword>
<protein>
    <recommendedName>
        <fullName evidence="4">DNA-directed DNA polymerase</fullName>
    </recommendedName>
</protein>
<comment type="caution">
    <text evidence="2">The sequence shown here is derived from an EMBL/GenBank/DDBJ whole genome shotgun (WGS) entry which is preliminary data.</text>
</comment>
<gene>
    <name evidence="2" type="ORF">MGAL_10B002956</name>
</gene>
<dbReference type="EMBL" id="UYJE01001355">
    <property type="protein sequence ID" value="VDI01491.1"/>
    <property type="molecule type" value="Genomic_DNA"/>
</dbReference>
<evidence type="ECO:0000313" key="2">
    <source>
        <dbReference type="EMBL" id="VDI01491.1"/>
    </source>
</evidence>
<dbReference type="AlphaFoldDB" id="A0A8B6C7I6"/>
<feature type="region of interest" description="Disordered" evidence="1">
    <location>
        <begin position="334"/>
        <end position="357"/>
    </location>
</feature>
<dbReference type="PANTHER" id="PTHR31511">
    <property type="entry name" value="PROTEIN CBG23764"/>
    <property type="match status" value="1"/>
</dbReference>
<reference evidence="2" key="1">
    <citation type="submission" date="2018-11" db="EMBL/GenBank/DDBJ databases">
        <authorList>
            <person name="Alioto T."/>
            <person name="Alioto T."/>
        </authorList>
    </citation>
    <scope>NUCLEOTIDE SEQUENCE</scope>
</reference>
<organism evidence="2 3">
    <name type="scientific">Mytilus galloprovincialis</name>
    <name type="common">Mediterranean mussel</name>
    <dbReference type="NCBI Taxonomy" id="29158"/>
    <lineage>
        <taxon>Eukaryota</taxon>
        <taxon>Metazoa</taxon>
        <taxon>Spiralia</taxon>
        <taxon>Lophotrochozoa</taxon>
        <taxon>Mollusca</taxon>
        <taxon>Bivalvia</taxon>
        <taxon>Autobranchia</taxon>
        <taxon>Pteriomorphia</taxon>
        <taxon>Mytilida</taxon>
        <taxon>Mytiloidea</taxon>
        <taxon>Mytilidae</taxon>
        <taxon>Mytilinae</taxon>
        <taxon>Mytilus</taxon>
    </lineage>
</organism>
<dbReference type="Proteomes" id="UP000596742">
    <property type="component" value="Unassembled WGS sequence"/>
</dbReference>
<dbReference type="PANTHER" id="PTHR31511:SF12">
    <property type="entry name" value="RHO TERMINATION FACTOR N-TERMINAL DOMAIN-CONTAINING PROTEIN"/>
    <property type="match status" value="1"/>
</dbReference>
<evidence type="ECO:0008006" key="4">
    <source>
        <dbReference type="Google" id="ProtNLM"/>
    </source>
</evidence>
<proteinExistence type="predicted"/>
<evidence type="ECO:0000313" key="3">
    <source>
        <dbReference type="Proteomes" id="UP000596742"/>
    </source>
</evidence>
<sequence length="357" mass="41542">MNIKNIGEYHDLYLKTDVLLLADVFETFRKKWITNYSLDPANYYTLPGLSWQSALKMTGVRLELLTDPTMWLFFEQSIRGGLTMVSCRHAKANNPYLSNYDPALPTSYLMYVDANNLYGLSMSMPLAVGKFQWLSEEEINDFNVLNVSNNADIGYVIECDLDYPDNLHDLHNDFPLAVEKGVITNEMLSPHSRHLYEQANDDGKEYQPSTKLLATLKDKKHYILHYVNLKLYLKLGLVLKKIHNIVSFEQRPWLKQYIDFNTEMRKKATSNFEQKLFKNGNNAIFGKSMESLRKHINFSLCHRWDKFQKLTAKSSFKSFKIFQRPLVRRATNQNKNFLQQTNLPRTNDSRSVKGAHG</sequence>
<feature type="compositionally biased region" description="Polar residues" evidence="1">
    <location>
        <begin position="334"/>
        <end position="346"/>
    </location>
</feature>
<dbReference type="InterPro" id="IPR043502">
    <property type="entry name" value="DNA/RNA_pol_sf"/>
</dbReference>
<accession>A0A8B6C7I6</accession>
<dbReference type="SUPFAM" id="SSF56672">
    <property type="entry name" value="DNA/RNA polymerases"/>
    <property type="match status" value="1"/>
</dbReference>